<organism evidence="3 4">
    <name type="scientific">Zostera marina</name>
    <name type="common">Eelgrass</name>
    <dbReference type="NCBI Taxonomy" id="29655"/>
    <lineage>
        <taxon>Eukaryota</taxon>
        <taxon>Viridiplantae</taxon>
        <taxon>Streptophyta</taxon>
        <taxon>Embryophyta</taxon>
        <taxon>Tracheophyta</taxon>
        <taxon>Spermatophyta</taxon>
        <taxon>Magnoliopsida</taxon>
        <taxon>Liliopsida</taxon>
        <taxon>Zosteraceae</taxon>
        <taxon>Zostera</taxon>
    </lineage>
</organism>
<dbReference type="EMBL" id="LFYR01001803">
    <property type="protein sequence ID" value="KMZ59265.1"/>
    <property type="molecule type" value="Genomic_DNA"/>
</dbReference>
<comment type="caution">
    <text evidence="3">The sequence shown here is derived from an EMBL/GenBank/DDBJ whole genome shotgun (WGS) entry which is preliminary data.</text>
</comment>
<evidence type="ECO:0000259" key="2">
    <source>
        <dbReference type="PROSITE" id="PS51742"/>
    </source>
</evidence>
<evidence type="ECO:0000313" key="4">
    <source>
        <dbReference type="Proteomes" id="UP000036987"/>
    </source>
</evidence>
<dbReference type="PANTHER" id="PTHR31100:SF69">
    <property type="entry name" value="AT-HOOK MOTIF NUCLEAR-LOCALIZED PROTEIN 17-RELATED"/>
    <property type="match status" value="1"/>
</dbReference>
<sequence length="358" mass="37889">MIFSKFGSMKGANFDDDKSFFSKFQPVQQQQQFQYQMNSAIAQKRECNSDDVEVDSRSTAGDDSLIVPPLGSSTDVKKQKTKSGGAGDEVGSIEMVRRPRGRPLGSKNKPKPPGQANKDTASVGGKSEEAATMRPYVLEISPGHDIVEALARFSRHRKLGISVLSGTGPVSNATIREPSSTGGSTITFRGRFNILSISATFLPPSFAVSSHSQSLLVSSGGMSVSIAGPQGQIVGGSVSGPLVAAGTVMIVAASFSNSCFHQLPLEDEQSVSVSGDGTVGRSRTVDVETISHHHHNHHHQPFQQQQQQQQHIGISSDIVGPTSLSGPGMPAVYSGNLGNDVIWTPTGGRVPPSLPPRY</sequence>
<dbReference type="OrthoDB" id="782346at2759"/>
<evidence type="ECO:0000256" key="1">
    <source>
        <dbReference type="SAM" id="MobiDB-lite"/>
    </source>
</evidence>
<dbReference type="SUPFAM" id="SSF117856">
    <property type="entry name" value="AF0104/ALDC/Ptd012-like"/>
    <property type="match status" value="1"/>
</dbReference>
<dbReference type="GO" id="GO:0003700">
    <property type="term" value="F:DNA-binding transcription factor activity"/>
    <property type="evidence" value="ECO:0000318"/>
    <property type="project" value="GO_Central"/>
</dbReference>
<feature type="compositionally biased region" description="Low complexity" evidence="1">
    <location>
        <begin position="301"/>
        <end position="311"/>
    </location>
</feature>
<dbReference type="Proteomes" id="UP000036987">
    <property type="component" value="Unassembled WGS sequence"/>
</dbReference>
<evidence type="ECO:0000313" key="3">
    <source>
        <dbReference type="EMBL" id="KMZ59265.1"/>
    </source>
</evidence>
<dbReference type="CDD" id="cd11378">
    <property type="entry name" value="DUF296"/>
    <property type="match status" value="1"/>
</dbReference>
<dbReference type="GO" id="GO:0003680">
    <property type="term" value="F:minor groove of adenine-thymine-rich DNA binding"/>
    <property type="evidence" value="ECO:0000318"/>
    <property type="project" value="GO_Central"/>
</dbReference>
<gene>
    <name evidence="3" type="ORF">ZOSMA_6G02000</name>
</gene>
<feature type="region of interest" description="Disordered" evidence="1">
    <location>
        <begin position="42"/>
        <end position="128"/>
    </location>
</feature>
<dbReference type="Pfam" id="PF03479">
    <property type="entry name" value="PCC"/>
    <property type="match status" value="1"/>
</dbReference>
<reference evidence="4" key="1">
    <citation type="journal article" date="2016" name="Nature">
        <title>The genome of the seagrass Zostera marina reveals angiosperm adaptation to the sea.</title>
        <authorList>
            <person name="Olsen J.L."/>
            <person name="Rouze P."/>
            <person name="Verhelst B."/>
            <person name="Lin Y.-C."/>
            <person name="Bayer T."/>
            <person name="Collen J."/>
            <person name="Dattolo E."/>
            <person name="De Paoli E."/>
            <person name="Dittami S."/>
            <person name="Maumus F."/>
            <person name="Michel G."/>
            <person name="Kersting A."/>
            <person name="Lauritano C."/>
            <person name="Lohaus R."/>
            <person name="Toepel M."/>
            <person name="Tonon T."/>
            <person name="Vanneste K."/>
            <person name="Amirebrahimi M."/>
            <person name="Brakel J."/>
            <person name="Bostroem C."/>
            <person name="Chovatia M."/>
            <person name="Grimwood J."/>
            <person name="Jenkins J.W."/>
            <person name="Jueterbock A."/>
            <person name="Mraz A."/>
            <person name="Stam W.T."/>
            <person name="Tice H."/>
            <person name="Bornberg-Bauer E."/>
            <person name="Green P.J."/>
            <person name="Pearson G.A."/>
            <person name="Procaccini G."/>
            <person name="Duarte C.M."/>
            <person name="Schmutz J."/>
            <person name="Reusch T.B.H."/>
            <person name="Van de Peer Y."/>
        </authorList>
    </citation>
    <scope>NUCLEOTIDE SEQUENCE [LARGE SCALE GENOMIC DNA]</scope>
    <source>
        <strain evidence="4">cv. Finnish</strain>
    </source>
</reference>
<protein>
    <recommendedName>
        <fullName evidence="2">PPC domain-containing protein</fullName>
    </recommendedName>
</protein>
<name>A0A0K9NTI9_ZOSMR</name>
<dbReference type="Gene3D" id="3.30.1330.80">
    <property type="entry name" value="Hypothetical protein, similar to alpha- acetolactate decarboxylase, domain 2"/>
    <property type="match status" value="1"/>
</dbReference>
<dbReference type="PROSITE" id="PS51742">
    <property type="entry name" value="PPC"/>
    <property type="match status" value="1"/>
</dbReference>
<feature type="domain" description="PPC" evidence="2">
    <location>
        <begin position="130"/>
        <end position="278"/>
    </location>
</feature>
<proteinExistence type="predicted"/>
<dbReference type="PANTHER" id="PTHR31100">
    <property type="entry name" value="AT-HOOK MOTIF NUCLEAR-LOCALIZED PROTEIN 15"/>
    <property type="match status" value="1"/>
</dbReference>
<dbReference type="AlphaFoldDB" id="A0A0K9NTI9"/>
<dbReference type="OMA" id="ECHSSEE"/>
<accession>A0A0K9NTI9</accession>
<keyword evidence="4" id="KW-1185">Reference proteome</keyword>
<dbReference type="InterPro" id="IPR014476">
    <property type="entry name" value="AHL15-29"/>
</dbReference>
<feature type="region of interest" description="Disordered" evidence="1">
    <location>
        <begin position="292"/>
        <end position="312"/>
    </location>
</feature>
<dbReference type="GO" id="GO:0005634">
    <property type="term" value="C:nucleus"/>
    <property type="evidence" value="ECO:0000318"/>
    <property type="project" value="GO_Central"/>
</dbReference>
<dbReference type="InterPro" id="IPR005175">
    <property type="entry name" value="PPC_dom"/>
</dbReference>